<feature type="region of interest" description="Disordered" evidence="1">
    <location>
        <begin position="94"/>
        <end position="150"/>
    </location>
</feature>
<gene>
    <name evidence="2" type="ORF">LOTGIDRAFT_237651</name>
</gene>
<organism evidence="2 3">
    <name type="scientific">Lottia gigantea</name>
    <name type="common">Giant owl limpet</name>
    <dbReference type="NCBI Taxonomy" id="225164"/>
    <lineage>
        <taxon>Eukaryota</taxon>
        <taxon>Metazoa</taxon>
        <taxon>Spiralia</taxon>
        <taxon>Lophotrochozoa</taxon>
        <taxon>Mollusca</taxon>
        <taxon>Gastropoda</taxon>
        <taxon>Patellogastropoda</taxon>
        <taxon>Lottioidea</taxon>
        <taxon>Lottiidae</taxon>
        <taxon>Lottia</taxon>
    </lineage>
</organism>
<feature type="region of interest" description="Disordered" evidence="1">
    <location>
        <begin position="26"/>
        <end position="73"/>
    </location>
</feature>
<dbReference type="Proteomes" id="UP000030746">
    <property type="component" value="Unassembled WGS sequence"/>
</dbReference>
<feature type="region of interest" description="Disordered" evidence="1">
    <location>
        <begin position="594"/>
        <end position="691"/>
    </location>
</feature>
<dbReference type="GeneID" id="20250512"/>
<feature type="compositionally biased region" description="Basic and acidic residues" evidence="1">
    <location>
        <begin position="709"/>
        <end position="720"/>
    </location>
</feature>
<reference evidence="2 3" key="1">
    <citation type="journal article" date="2013" name="Nature">
        <title>Insights into bilaterian evolution from three spiralian genomes.</title>
        <authorList>
            <person name="Simakov O."/>
            <person name="Marletaz F."/>
            <person name="Cho S.J."/>
            <person name="Edsinger-Gonzales E."/>
            <person name="Havlak P."/>
            <person name="Hellsten U."/>
            <person name="Kuo D.H."/>
            <person name="Larsson T."/>
            <person name="Lv J."/>
            <person name="Arendt D."/>
            <person name="Savage R."/>
            <person name="Osoegawa K."/>
            <person name="de Jong P."/>
            <person name="Grimwood J."/>
            <person name="Chapman J.A."/>
            <person name="Shapiro H."/>
            <person name="Aerts A."/>
            <person name="Otillar R.P."/>
            <person name="Terry A.Y."/>
            <person name="Boore J.L."/>
            <person name="Grigoriev I.V."/>
            <person name="Lindberg D.R."/>
            <person name="Seaver E.C."/>
            <person name="Weisblat D.A."/>
            <person name="Putnam N.H."/>
            <person name="Rokhsar D.S."/>
        </authorList>
    </citation>
    <scope>NUCLEOTIDE SEQUENCE [LARGE SCALE GENOMIC DNA]</scope>
</reference>
<feature type="compositionally biased region" description="Basic and acidic residues" evidence="1">
    <location>
        <begin position="380"/>
        <end position="390"/>
    </location>
</feature>
<feature type="compositionally biased region" description="Basic and acidic residues" evidence="1">
    <location>
        <begin position="875"/>
        <end position="886"/>
    </location>
</feature>
<keyword evidence="3" id="KW-1185">Reference proteome</keyword>
<dbReference type="HOGENOM" id="CLU_311071_0_0_1"/>
<proteinExistence type="predicted"/>
<protein>
    <submittedName>
        <fullName evidence="2">Uncharacterized protein</fullName>
    </submittedName>
</protein>
<dbReference type="InterPro" id="IPR017956">
    <property type="entry name" value="AT_hook_DNA-bd_motif"/>
</dbReference>
<feature type="region of interest" description="Disordered" evidence="1">
    <location>
        <begin position="220"/>
        <end position="285"/>
    </location>
</feature>
<feature type="region of interest" description="Disordered" evidence="1">
    <location>
        <begin position="709"/>
        <end position="747"/>
    </location>
</feature>
<feature type="region of interest" description="Disordered" evidence="1">
    <location>
        <begin position="782"/>
        <end position="824"/>
    </location>
</feature>
<feature type="compositionally biased region" description="Basic residues" evidence="1">
    <location>
        <begin position="647"/>
        <end position="680"/>
    </location>
</feature>
<feature type="compositionally biased region" description="Polar residues" evidence="1">
    <location>
        <begin position="100"/>
        <end position="124"/>
    </location>
</feature>
<dbReference type="RefSeq" id="XP_009045766.1">
    <property type="nucleotide sequence ID" value="XM_009047518.1"/>
</dbReference>
<feature type="compositionally biased region" description="Polar residues" evidence="1">
    <location>
        <begin position="488"/>
        <end position="509"/>
    </location>
</feature>
<feature type="compositionally biased region" description="Polar residues" evidence="1">
    <location>
        <begin position="540"/>
        <end position="552"/>
    </location>
</feature>
<dbReference type="GO" id="GO:0003677">
    <property type="term" value="F:DNA binding"/>
    <property type="evidence" value="ECO:0007669"/>
    <property type="project" value="InterPro"/>
</dbReference>
<name>V4B7G8_LOTGI</name>
<feature type="region of interest" description="Disordered" evidence="1">
    <location>
        <begin position="540"/>
        <end position="566"/>
    </location>
</feature>
<feature type="region of interest" description="Disordered" evidence="1">
    <location>
        <begin position="366"/>
        <end position="514"/>
    </location>
</feature>
<feature type="compositionally biased region" description="Polar residues" evidence="1">
    <location>
        <begin position="139"/>
        <end position="150"/>
    </location>
</feature>
<feature type="compositionally biased region" description="Polar residues" evidence="1">
    <location>
        <begin position="723"/>
        <end position="742"/>
    </location>
</feature>
<feature type="region of interest" description="Disordered" evidence="1">
    <location>
        <begin position="866"/>
        <end position="886"/>
    </location>
</feature>
<feature type="compositionally biased region" description="Polar residues" evidence="1">
    <location>
        <begin position="413"/>
        <end position="422"/>
    </location>
</feature>
<feature type="compositionally biased region" description="Polar residues" evidence="1">
    <location>
        <begin position="264"/>
        <end position="285"/>
    </location>
</feature>
<feature type="compositionally biased region" description="Basic and acidic residues" evidence="1">
    <location>
        <begin position="554"/>
        <end position="565"/>
    </location>
</feature>
<dbReference type="CTD" id="20250512"/>
<feature type="compositionally biased region" description="Basic residues" evidence="1">
    <location>
        <begin position="812"/>
        <end position="821"/>
    </location>
</feature>
<dbReference type="EMBL" id="KB199981">
    <property type="protein sequence ID" value="ESP03536.1"/>
    <property type="molecule type" value="Genomic_DNA"/>
</dbReference>
<dbReference type="OrthoDB" id="6137455at2759"/>
<feature type="compositionally biased region" description="Basic residues" evidence="1">
    <location>
        <begin position="472"/>
        <end position="484"/>
    </location>
</feature>
<evidence type="ECO:0000313" key="2">
    <source>
        <dbReference type="EMBL" id="ESP03536.1"/>
    </source>
</evidence>
<feature type="compositionally biased region" description="Low complexity" evidence="1">
    <location>
        <begin position="27"/>
        <end position="73"/>
    </location>
</feature>
<accession>V4B7G8</accession>
<dbReference type="KEGG" id="lgi:LOTGIDRAFT_237651"/>
<evidence type="ECO:0000256" key="1">
    <source>
        <dbReference type="SAM" id="MobiDB-lite"/>
    </source>
</evidence>
<dbReference type="AlphaFoldDB" id="V4B7G8"/>
<feature type="compositionally biased region" description="Basic residues" evidence="1">
    <location>
        <begin position="596"/>
        <end position="609"/>
    </location>
</feature>
<dbReference type="SMART" id="SM00384">
    <property type="entry name" value="AT_hook"/>
    <property type="match status" value="2"/>
</dbReference>
<sequence length="945" mass="105038">MSNSYQNIQDDASDVVIIGESPGFKIQPSQVSYQPSPQQYQTPNYQGNNNNFQGNNNNYQSNNNSFQTSSQNFQGQNYNQQNFQALNNVTPQKNRGYANINVSPSIQGQGYNQFTSPPRQQNYRAASPRFQSPGRGGHQQFNLSPRQQNPRPLLSAQQLHEILNSPKGKRLTQQQRNYLIQQQALREKQLQQAATPPRSVAPPRQTTPVAVRYQINNSPSYTAPLERRPSQETNFVPPVADPFKNLPREPVTIDLVEPDREQENQSVTSPPLSMESSDNASGNLMSTLDDLNREKQEELNAVFAETNTDIETDTADENGNPNDINVLNPANDTINNRQSPDLTTMPLRQPSTESVVPKIMEEIMIAKQEKTDSDGETEDVLPKLGDKIDDTPSVSDIAMDNTEKNKDGGVLSDASNSSNNQDVVKKRGRPKKTPFPFVDESDPGIRALIENGLDDPYSPEVDADDDEDYCPKPKKRRSKVHSKPLVRPSSTETANTTSDSGIGTSVSSNDHADDAQAFGLDVPASDRQLRVKLTQVLSTQIPETVTDNNNPPDGSKENSDGEPLAKIKPLILRLHHQKFSEDRRFKTFKNLSTSVRKAKLHAKRSKKKLLSPEKVQSEGLQDANVTEVPMNEDQSNLETRSDTTVKKPLREKRGRKKIQTKPVTVKRGRGRPRLRKASPQKKKDLTNDSSVAVSHPTGLVWLSKETKNKNLKSDTTREPCTEEITSLPSKYPSRSLTPQARSEISLPPPVLPSELHLLPSIVAPQENPPDISVAYVDQKPLASTSKLDEEPISPPVYDSTSRRPSECSSTRSSKKHNKKKANNNGVAKEIEAVVSGLFGESFMNMSESSGYTVNITFDVEKKPPFPCDSNGTQAKSEKTEESGTKNLRERKQNLEKCNPNFFTNSELCAILQKRITNHPGIGSDLKAAYSDSIQHVQRLLDGNSK</sequence>
<evidence type="ECO:0000313" key="3">
    <source>
        <dbReference type="Proteomes" id="UP000030746"/>
    </source>
</evidence>